<reference evidence="5 6" key="1">
    <citation type="submission" date="2021-12" db="EMBL/GenBank/DDBJ databases">
        <title>Genome sequence of Kibdelosporangium philippinense ATCC 49844.</title>
        <authorList>
            <person name="Fedorov E.A."/>
            <person name="Omeragic M."/>
            <person name="Shalygina K.F."/>
            <person name="Maclea K.S."/>
        </authorList>
    </citation>
    <scope>NUCLEOTIDE SEQUENCE [LARGE SCALE GENOMIC DNA]</scope>
    <source>
        <strain evidence="5 6">ATCC 49844</strain>
    </source>
</reference>
<dbReference type="Gene3D" id="1.10.10.10">
    <property type="entry name" value="Winged helix-like DNA-binding domain superfamily/Winged helix DNA-binding domain"/>
    <property type="match status" value="1"/>
</dbReference>
<organism evidence="5 6">
    <name type="scientific">Kibdelosporangium philippinense</name>
    <dbReference type="NCBI Taxonomy" id="211113"/>
    <lineage>
        <taxon>Bacteria</taxon>
        <taxon>Bacillati</taxon>
        <taxon>Actinomycetota</taxon>
        <taxon>Actinomycetes</taxon>
        <taxon>Pseudonocardiales</taxon>
        <taxon>Pseudonocardiaceae</taxon>
        <taxon>Kibdelosporangium</taxon>
    </lineage>
</organism>
<dbReference type="PANTHER" id="PTHR44688">
    <property type="entry name" value="DNA-BINDING TRANSCRIPTIONAL ACTIVATOR DEVR_DOSR"/>
    <property type="match status" value="1"/>
</dbReference>
<dbReference type="InterPro" id="IPR036388">
    <property type="entry name" value="WH-like_DNA-bd_sf"/>
</dbReference>
<evidence type="ECO:0000313" key="6">
    <source>
        <dbReference type="Proteomes" id="UP001521150"/>
    </source>
</evidence>
<keyword evidence="1" id="KW-0805">Transcription regulation</keyword>
<accession>A0ABS8Z872</accession>
<proteinExistence type="predicted"/>
<keyword evidence="3" id="KW-0804">Transcription</keyword>
<dbReference type="InterPro" id="IPR016032">
    <property type="entry name" value="Sig_transdc_resp-reg_C-effctor"/>
</dbReference>
<dbReference type="Proteomes" id="UP001521150">
    <property type="component" value="Unassembled WGS sequence"/>
</dbReference>
<dbReference type="InterPro" id="IPR000792">
    <property type="entry name" value="Tscrpt_reg_LuxR_C"/>
</dbReference>
<dbReference type="CDD" id="cd06170">
    <property type="entry name" value="LuxR_C_like"/>
    <property type="match status" value="1"/>
</dbReference>
<dbReference type="PROSITE" id="PS00622">
    <property type="entry name" value="HTH_LUXR_1"/>
    <property type="match status" value="1"/>
</dbReference>
<keyword evidence="2" id="KW-0238">DNA-binding</keyword>
<evidence type="ECO:0000313" key="5">
    <source>
        <dbReference type="EMBL" id="MCE7004081.1"/>
    </source>
</evidence>
<gene>
    <name evidence="5" type="ORF">LWC34_14745</name>
</gene>
<evidence type="ECO:0000256" key="3">
    <source>
        <dbReference type="ARBA" id="ARBA00023163"/>
    </source>
</evidence>
<dbReference type="SMART" id="SM00421">
    <property type="entry name" value="HTH_LUXR"/>
    <property type="match status" value="1"/>
</dbReference>
<dbReference type="EMBL" id="JAJVCN010000001">
    <property type="protein sequence ID" value="MCE7004081.1"/>
    <property type="molecule type" value="Genomic_DNA"/>
</dbReference>
<evidence type="ECO:0000259" key="4">
    <source>
        <dbReference type="PROSITE" id="PS50043"/>
    </source>
</evidence>
<dbReference type="PRINTS" id="PR00038">
    <property type="entry name" value="HTHLUXR"/>
</dbReference>
<dbReference type="InterPro" id="IPR027417">
    <property type="entry name" value="P-loop_NTPase"/>
</dbReference>
<dbReference type="PROSITE" id="PS50043">
    <property type="entry name" value="HTH_LUXR_2"/>
    <property type="match status" value="1"/>
</dbReference>
<dbReference type="SUPFAM" id="SSF52540">
    <property type="entry name" value="P-loop containing nucleoside triphosphate hydrolases"/>
    <property type="match status" value="1"/>
</dbReference>
<feature type="domain" description="HTH luxR-type" evidence="4">
    <location>
        <begin position="726"/>
        <end position="791"/>
    </location>
</feature>
<name>A0ABS8Z872_9PSEU</name>
<protein>
    <submittedName>
        <fullName evidence="5">LuxR C-terminal-related transcriptional regulator</fullName>
    </submittedName>
</protein>
<comment type="caution">
    <text evidence="5">The sequence shown here is derived from an EMBL/GenBank/DDBJ whole genome shotgun (WGS) entry which is preliminary data.</text>
</comment>
<evidence type="ECO:0000256" key="1">
    <source>
        <dbReference type="ARBA" id="ARBA00023015"/>
    </source>
</evidence>
<dbReference type="Gene3D" id="3.40.50.300">
    <property type="entry name" value="P-loop containing nucleotide triphosphate hydrolases"/>
    <property type="match status" value="1"/>
</dbReference>
<evidence type="ECO:0000256" key="2">
    <source>
        <dbReference type="ARBA" id="ARBA00023125"/>
    </source>
</evidence>
<sequence length="797" mass="86390">MQGRQAELAAVRTAAQTQTGRLMVIRGAHGTGRTALLNAAEHTLREHGHPVTHIDADELTRMRPRDIALLIDDADTVPIQDLLASRRNGCLVIATCQDTSTSELSSAADQTLDLGPLPETDVLALLKDVGPLDQPVIDALRTALGPLFGNPGTVLATVEHLRDRLITVAGLLCLRDLHIALPANHWLCTHADPLLRAIAILGELRIDDLPLLAGALGEPVATCGRRIDALVDADVLSVEATGKLRCVCPALATALADEAGPHHAQRLHHALATQLMRRNGDPTTIADHLTASGLSTPTARLLRLADRARTQQPHRAARWYAAALRDLPRDRHEHANVLRSLLKLLVQNGQYDLLCTVLADQATMPTSNPAVRDDLEAAAMLTAFHTGHPVKVAHDPRPGSPLELYAWWIGEHRNFVPDSTPTPEDALLTAPELRLIHCALAVDHAGCAREVGAIRNPAALQRLEDLMEAGAAGDPTAVFEIVLGAGYRAPSTGPLALSRTVVRGYAAAKWSEALTAARRLELTGTPDSPIHQMCRIYAAGIHLNRGEYDTASNWLATVSHDPRFAAARAAVECSLLHRAGDSLGAVHLAWRTYRRVRRAGTLTGVERLLLTALQIAVRGQDQEMAAALHEEIEQLHIRAPWRCARQVMLLSRGLVHRDAAAAAEGANISRLRAHRPDLLWACRILAQFCDQPGPLIDELNTLATDPTGSFLLPTQLTTMMRRYGVPEPPPEGFTSTELRIIELIRTGHTNRQIAALLQLGVKTVEQHLTRLYDRTGYRSRVELTAASIDGRLTGGVA</sequence>
<dbReference type="Pfam" id="PF00196">
    <property type="entry name" value="GerE"/>
    <property type="match status" value="1"/>
</dbReference>
<dbReference type="PANTHER" id="PTHR44688:SF16">
    <property type="entry name" value="DNA-BINDING TRANSCRIPTIONAL ACTIVATOR DEVR_DOSR"/>
    <property type="match status" value="1"/>
</dbReference>
<dbReference type="SUPFAM" id="SSF46894">
    <property type="entry name" value="C-terminal effector domain of the bipartite response regulators"/>
    <property type="match status" value="1"/>
</dbReference>
<dbReference type="RefSeq" id="WP_233725621.1">
    <property type="nucleotide sequence ID" value="NZ_JAJVCN010000001.1"/>
</dbReference>
<keyword evidence="6" id="KW-1185">Reference proteome</keyword>